<organism evidence="6 7">
    <name type="scientific">Tectimicrobiota bacterium</name>
    <dbReference type="NCBI Taxonomy" id="2528274"/>
    <lineage>
        <taxon>Bacteria</taxon>
        <taxon>Pseudomonadati</taxon>
        <taxon>Nitrospinota/Tectimicrobiota group</taxon>
        <taxon>Candidatus Tectimicrobiota</taxon>
    </lineage>
</organism>
<sequence>MTTRIRLGTSVLVLPYHHPMRLAKAAATLDVLCGGRLTLGVGVGVIEQELEAMGSPYRERGALTDETIAIMRALWTQDFPSHAGKKYRFSGMAFAPKPLQKPHIPLVIGGVTQAALRRAARIGNGWHPTAMPPEVLREHIDYLREHAQAAGRQAADIPVSISLPLQGGRAGRYTLGTDPAEMVPRLQAFAALGVETVVISPYTGETQEVQQTLDLMARDVMPAFT</sequence>
<dbReference type="EC" id="1.-.-.-" evidence="6"/>
<dbReference type="NCBIfam" id="TIGR03619">
    <property type="entry name" value="F420_Rv2161c"/>
    <property type="match status" value="1"/>
</dbReference>
<comment type="caution">
    <text evidence="6">The sequence shown here is derived from an EMBL/GenBank/DDBJ whole genome shotgun (WGS) entry which is preliminary data.</text>
</comment>
<dbReference type="InterPro" id="IPR036661">
    <property type="entry name" value="Luciferase-like_sf"/>
</dbReference>
<evidence type="ECO:0000256" key="1">
    <source>
        <dbReference type="ARBA" id="ARBA00022630"/>
    </source>
</evidence>
<protein>
    <submittedName>
        <fullName evidence="6">TIGR03619 family F420-dependent LLM class oxidoreductase</fullName>
        <ecNumber evidence="6">1.-.-.-</ecNumber>
    </submittedName>
</protein>
<dbReference type="SUPFAM" id="SSF51679">
    <property type="entry name" value="Bacterial luciferase-like"/>
    <property type="match status" value="1"/>
</dbReference>
<keyword evidence="1" id="KW-0285">Flavoprotein</keyword>
<evidence type="ECO:0000256" key="3">
    <source>
        <dbReference type="ARBA" id="ARBA00023002"/>
    </source>
</evidence>
<proteinExistence type="predicted"/>
<dbReference type="Proteomes" id="UP000712673">
    <property type="component" value="Unassembled WGS sequence"/>
</dbReference>
<dbReference type="InterPro" id="IPR050172">
    <property type="entry name" value="SsuD_RutA_monooxygenase"/>
</dbReference>
<evidence type="ECO:0000313" key="7">
    <source>
        <dbReference type="Proteomes" id="UP000712673"/>
    </source>
</evidence>
<reference evidence="6" key="1">
    <citation type="submission" date="2019-03" db="EMBL/GenBank/DDBJ databases">
        <title>Lake Tanganyika Metagenome-Assembled Genomes (MAGs).</title>
        <authorList>
            <person name="Tran P."/>
        </authorList>
    </citation>
    <scope>NUCLEOTIDE SEQUENCE</scope>
    <source>
        <strain evidence="6">K_DeepCast_65m_m2_066</strain>
    </source>
</reference>
<dbReference type="InterPro" id="IPR011251">
    <property type="entry name" value="Luciferase-like_dom"/>
</dbReference>
<dbReference type="GO" id="GO:0008726">
    <property type="term" value="F:alkanesulfonate monooxygenase activity"/>
    <property type="evidence" value="ECO:0007669"/>
    <property type="project" value="TreeGrafter"/>
</dbReference>
<dbReference type="InterPro" id="IPR019921">
    <property type="entry name" value="Lucif-like_OxRdtase_Rv2161c"/>
</dbReference>
<keyword evidence="2" id="KW-0288">FMN</keyword>
<evidence type="ECO:0000256" key="4">
    <source>
        <dbReference type="ARBA" id="ARBA00023033"/>
    </source>
</evidence>
<accession>A0A937W0K9</accession>
<keyword evidence="3 6" id="KW-0560">Oxidoreductase</keyword>
<dbReference type="PANTHER" id="PTHR42847:SF8">
    <property type="entry name" value="CONSERVED PROTEIN"/>
    <property type="match status" value="1"/>
</dbReference>
<keyword evidence="4" id="KW-0503">Monooxygenase</keyword>
<dbReference type="PANTHER" id="PTHR42847">
    <property type="entry name" value="ALKANESULFONATE MONOOXYGENASE"/>
    <property type="match status" value="1"/>
</dbReference>
<evidence type="ECO:0000256" key="2">
    <source>
        <dbReference type="ARBA" id="ARBA00022643"/>
    </source>
</evidence>
<dbReference type="Pfam" id="PF00296">
    <property type="entry name" value="Bac_luciferase"/>
    <property type="match status" value="1"/>
</dbReference>
<gene>
    <name evidence="6" type="ORF">FJZ47_09480</name>
</gene>
<dbReference type="AlphaFoldDB" id="A0A937W0K9"/>
<feature type="domain" description="Luciferase-like" evidence="5">
    <location>
        <begin position="2"/>
        <end position="165"/>
    </location>
</feature>
<dbReference type="Gene3D" id="3.20.20.30">
    <property type="entry name" value="Luciferase-like domain"/>
    <property type="match status" value="1"/>
</dbReference>
<name>A0A937W0K9_UNCTE</name>
<dbReference type="GO" id="GO:0046306">
    <property type="term" value="P:alkanesulfonate catabolic process"/>
    <property type="evidence" value="ECO:0007669"/>
    <property type="project" value="TreeGrafter"/>
</dbReference>
<dbReference type="EMBL" id="VGLS01000243">
    <property type="protein sequence ID" value="MBM3224018.1"/>
    <property type="molecule type" value="Genomic_DNA"/>
</dbReference>
<evidence type="ECO:0000313" key="6">
    <source>
        <dbReference type="EMBL" id="MBM3224018.1"/>
    </source>
</evidence>
<evidence type="ECO:0000259" key="5">
    <source>
        <dbReference type="Pfam" id="PF00296"/>
    </source>
</evidence>